<evidence type="ECO:0000256" key="1">
    <source>
        <dbReference type="SAM" id="SignalP"/>
    </source>
</evidence>
<name>A0A6A4ICJ1_9AGAR</name>
<feature type="signal peptide" evidence="1">
    <location>
        <begin position="1"/>
        <end position="21"/>
    </location>
</feature>
<sequence length="220" mass="25020">MRRMKLTVYLLLPLIVAIINTQLVCFDHRYARHNRPNHPISYSFTDWGENFMLLVPPSNASPSYKISASLNLNPFLPISTVTKVEMILSETNLEELQFVGEFEVSLHHTRGVLSMVSEPPIRLSNVVSSASRGDWFWTHGDVRLRWDCRTRLEDGSPMCICYGLDGLSVQLATFIPPPVLAPPPLPDAILTIFPDGFRDEFFEHILISILVIQRKTTMLL</sequence>
<gene>
    <name evidence="2" type="ORF">BT96DRAFT_29565</name>
</gene>
<keyword evidence="3" id="KW-1185">Reference proteome</keyword>
<keyword evidence="1" id="KW-0732">Signal</keyword>
<dbReference type="AlphaFoldDB" id="A0A6A4ICJ1"/>
<evidence type="ECO:0000313" key="2">
    <source>
        <dbReference type="EMBL" id="KAE9408279.1"/>
    </source>
</evidence>
<feature type="chain" id="PRO_5025460987" evidence="1">
    <location>
        <begin position="22"/>
        <end position="220"/>
    </location>
</feature>
<evidence type="ECO:0000313" key="3">
    <source>
        <dbReference type="Proteomes" id="UP000799118"/>
    </source>
</evidence>
<accession>A0A6A4ICJ1</accession>
<protein>
    <submittedName>
        <fullName evidence="2">Uncharacterized protein</fullName>
    </submittedName>
</protein>
<organism evidence="2 3">
    <name type="scientific">Gymnopus androsaceus JB14</name>
    <dbReference type="NCBI Taxonomy" id="1447944"/>
    <lineage>
        <taxon>Eukaryota</taxon>
        <taxon>Fungi</taxon>
        <taxon>Dikarya</taxon>
        <taxon>Basidiomycota</taxon>
        <taxon>Agaricomycotina</taxon>
        <taxon>Agaricomycetes</taxon>
        <taxon>Agaricomycetidae</taxon>
        <taxon>Agaricales</taxon>
        <taxon>Marasmiineae</taxon>
        <taxon>Omphalotaceae</taxon>
        <taxon>Gymnopus</taxon>
    </lineage>
</organism>
<reference evidence="2" key="1">
    <citation type="journal article" date="2019" name="Environ. Microbiol.">
        <title>Fungal ecological strategies reflected in gene transcription - a case study of two litter decomposers.</title>
        <authorList>
            <person name="Barbi F."/>
            <person name="Kohler A."/>
            <person name="Barry K."/>
            <person name="Baskaran P."/>
            <person name="Daum C."/>
            <person name="Fauchery L."/>
            <person name="Ihrmark K."/>
            <person name="Kuo A."/>
            <person name="LaButti K."/>
            <person name="Lipzen A."/>
            <person name="Morin E."/>
            <person name="Grigoriev I.V."/>
            <person name="Henrissat B."/>
            <person name="Lindahl B."/>
            <person name="Martin F."/>
        </authorList>
    </citation>
    <scope>NUCLEOTIDE SEQUENCE</scope>
    <source>
        <strain evidence="2">JB14</strain>
    </source>
</reference>
<dbReference type="EMBL" id="ML769392">
    <property type="protein sequence ID" value="KAE9408279.1"/>
    <property type="molecule type" value="Genomic_DNA"/>
</dbReference>
<dbReference type="OrthoDB" id="3002966at2759"/>
<dbReference type="Proteomes" id="UP000799118">
    <property type="component" value="Unassembled WGS sequence"/>
</dbReference>
<proteinExistence type="predicted"/>